<feature type="coiled-coil region" evidence="3">
    <location>
        <begin position="57"/>
        <end position="87"/>
    </location>
</feature>
<gene>
    <name evidence="4" type="ORF">I858_004670</name>
</gene>
<dbReference type="InterPro" id="IPR051405">
    <property type="entry name" value="phD/YefM_antitoxin"/>
</dbReference>
<name>A0A1B1RZH2_9BACL</name>
<dbReference type="OrthoDB" id="2427986at2"/>
<dbReference type="PANTHER" id="PTHR33713">
    <property type="entry name" value="ANTITOXIN YAFN-RELATED"/>
    <property type="match status" value="1"/>
</dbReference>
<reference evidence="4" key="1">
    <citation type="submission" date="2016-10" db="EMBL/GenBank/DDBJ databases">
        <authorList>
            <person name="See-Too W.S."/>
        </authorList>
    </citation>
    <scope>NUCLEOTIDE SEQUENCE</scope>
    <source>
        <strain evidence="4">L10.15</strain>
    </source>
</reference>
<dbReference type="KEGG" id="pll:I858_004670"/>
<dbReference type="AlphaFoldDB" id="A0A1B1RZH2"/>
<dbReference type="PANTHER" id="PTHR33713:SF6">
    <property type="entry name" value="ANTITOXIN YEFM"/>
    <property type="match status" value="1"/>
</dbReference>
<accession>A0A1B1RZH2</accession>
<dbReference type="InterPro" id="IPR006442">
    <property type="entry name" value="Antitoxin_Phd/YefM"/>
</dbReference>
<dbReference type="Pfam" id="PF02604">
    <property type="entry name" value="PhdYeFM_antitox"/>
    <property type="match status" value="1"/>
</dbReference>
<dbReference type="Gene3D" id="3.40.1620.10">
    <property type="entry name" value="YefM-like domain"/>
    <property type="match status" value="1"/>
</dbReference>
<evidence type="ECO:0000313" key="5">
    <source>
        <dbReference type="Proteomes" id="UP000053354"/>
    </source>
</evidence>
<dbReference type="RefSeq" id="WP_049694477.1">
    <property type="nucleotide sequence ID" value="NZ_CP016540.2"/>
</dbReference>
<keyword evidence="3" id="KW-0175">Coiled coil</keyword>
<organism evidence="4 5">
    <name type="scientific">Planococcus versutus</name>
    <dbReference type="NCBI Taxonomy" id="1302659"/>
    <lineage>
        <taxon>Bacteria</taxon>
        <taxon>Bacillati</taxon>
        <taxon>Bacillota</taxon>
        <taxon>Bacilli</taxon>
        <taxon>Bacillales</taxon>
        <taxon>Caryophanaceae</taxon>
        <taxon>Planococcus</taxon>
    </lineage>
</organism>
<evidence type="ECO:0000313" key="4">
    <source>
        <dbReference type="EMBL" id="ANU26326.1"/>
    </source>
</evidence>
<dbReference type="EMBL" id="CP016540">
    <property type="protein sequence ID" value="ANU26326.1"/>
    <property type="molecule type" value="Genomic_DNA"/>
</dbReference>
<dbReference type="Gene3D" id="1.10.1220.170">
    <property type="match status" value="1"/>
</dbReference>
<proteinExistence type="inferred from homology"/>
<dbReference type="SUPFAM" id="SSF143120">
    <property type="entry name" value="YefM-like"/>
    <property type="match status" value="1"/>
</dbReference>
<protein>
    <recommendedName>
        <fullName evidence="2">Antitoxin</fullName>
    </recommendedName>
</protein>
<comment type="function">
    <text evidence="2">Antitoxin component of a type II toxin-antitoxin (TA) system.</text>
</comment>
<dbReference type="InterPro" id="IPR036165">
    <property type="entry name" value="YefM-like_sf"/>
</dbReference>
<comment type="similarity">
    <text evidence="1 2">Belongs to the phD/YefM antitoxin family.</text>
</comment>
<evidence type="ECO:0000256" key="3">
    <source>
        <dbReference type="SAM" id="Coils"/>
    </source>
</evidence>
<keyword evidence="5" id="KW-1185">Reference proteome</keyword>
<dbReference type="STRING" id="1302659.I858_004670"/>
<sequence length="95" mass="10648">MSSITATTPTNLRKNLFSVLEDVTEANTEVIITLKSGKNAVLISEDELNSYREMAHLMSTKENRDRLNEAITQLENGEGTVRELLEEDKHAESLV</sequence>
<evidence type="ECO:0000256" key="2">
    <source>
        <dbReference type="RuleBase" id="RU362080"/>
    </source>
</evidence>
<dbReference type="Proteomes" id="UP000053354">
    <property type="component" value="Chromosome"/>
</dbReference>
<evidence type="ECO:0000256" key="1">
    <source>
        <dbReference type="ARBA" id="ARBA00009981"/>
    </source>
</evidence>